<proteinExistence type="predicted"/>
<protein>
    <submittedName>
        <fullName evidence="1">Uncharacterized protein</fullName>
    </submittedName>
</protein>
<evidence type="ECO:0000313" key="2">
    <source>
        <dbReference type="Proteomes" id="UP000198552"/>
    </source>
</evidence>
<organism evidence="1 2">
    <name type="scientific">Oryzisolibacter propanilivorax</name>
    <dbReference type="NCBI Taxonomy" id="1527607"/>
    <lineage>
        <taxon>Bacteria</taxon>
        <taxon>Pseudomonadati</taxon>
        <taxon>Pseudomonadota</taxon>
        <taxon>Betaproteobacteria</taxon>
        <taxon>Burkholderiales</taxon>
        <taxon>Comamonadaceae</taxon>
        <taxon>Oryzisolibacter</taxon>
    </lineage>
</organism>
<dbReference type="EMBL" id="FNHP01000009">
    <property type="protein sequence ID" value="SDM60044.1"/>
    <property type="molecule type" value="Genomic_DNA"/>
</dbReference>
<gene>
    <name evidence="1" type="ORF">SAMN05428957_10918</name>
</gene>
<sequence length="155" mass="16552">MIFVKTLAGQQALKERQSGALAPRQRPAFILFDGRRSTDEVLAATAAMGITRDDVQAMLERGLLAPVDADALAPVVALEETPAAPEAGERSSVERYQAAYPIAIELTAGLGLRGFRLNLAVEGTSGYRQLAELAPRIRDAVGEARYARLAGALFD</sequence>
<dbReference type="OrthoDB" id="8904333at2"/>
<dbReference type="RefSeq" id="WP_091571426.1">
    <property type="nucleotide sequence ID" value="NZ_FNHP01000009.1"/>
</dbReference>
<dbReference type="STRING" id="1527607.SAMN05428957_10918"/>
<name>A0A1G9UJR5_9BURK</name>
<keyword evidence="2" id="KW-1185">Reference proteome</keyword>
<reference evidence="2" key="1">
    <citation type="submission" date="2016-10" db="EMBL/GenBank/DDBJ databases">
        <authorList>
            <person name="Varghese N."/>
            <person name="Submissions S."/>
        </authorList>
    </citation>
    <scope>NUCLEOTIDE SEQUENCE [LARGE SCALE GENOMIC DNA]</scope>
    <source>
        <strain evidence="2">EPL6</strain>
    </source>
</reference>
<accession>A0A1G9UJR5</accession>
<dbReference type="Proteomes" id="UP000198552">
    <property type="component" value="Unassembled WGS sequence"/>
</dbReference>
<dbReference type="AlphaFoldDB" id="A0A1G9UJR5"/>
<evidence type="ECO:0000313" key="1">
    <source>
        <dbReference type="EMBL" id="SDM60044.1"/>
    </source>
</evidence>